<organism evidence="7 8">
    <name type="scientific">Vagococcus fluvialis</name>
    <dbReference type="NCBI Taxonomy" id="2738"/>
    <lineage>
        <taxon>Bacteria</taxon>
        <taxon>Bacillati</taxon>
        <taxon>Bacillota</taxon>
        <taxon>Bacilli</taxon>
        <taxon>Lactobacillales</taxon>
        <taxon>Enterococcaceae</taxon>
        <taxon>Vagococcus</taxon>
    </lineage>
</organism>
<dbReference type="PANTHER" id="PTHR39178:SF1">
    <property type="entry name" value="RIBOSOMAL-PROCESSING CYSTEINE PROTEASE PRP"/>
    <property type="match status" value="1"/>
</dbReference>
<dbReference type="GO" id="GO:0006508">
    <property type="term" value="P:proteolysis"/>
    <property type="evidence" value="ECO:0007669"/>
    <property type="project" value="UniProtKB-KW"/>
</dbReference>
<evidence type="ECO:0000256" key="5">
    <source>
        <dbReference type="ARBA" id="ARBA00044503"/>
    </source>
</evidence>
<dbReference type="OrthoDB" id="48998at2"/>
<dbReference type="AlphaFoldDB" id="A0A369AX83"/>
<dbReference type="EMBL" id="NGJX01000008">
    <property type="protein sequence ID" value="RSU01302.1"/>
    <property type="molecule type" value="Genomic_DNA"/>
</dbReference>
<dbReference type="InterPro" id="IPR007422">
    <property type="entry name" value="Peptidase_Prp"/>
</dbReference>
<keyword evidence="8" id="KW-1185">Reference proteome</keyword>
<dbReference type="GeneID" id="63146717"/>
<keyword evidence="4" id="KW-0788">Thiol protease</keyword>
<dbReference type="Proteomes" id="UP000288197">
    <property type="component" value="Unassembled WGS sequence"/>
</dbReference>
<dbReference type="InterPro" id="IPR036764">
    <property type="entry name" value="Peptidase_Prp_sf"/>
</dbReference>
<comment type="similarity">
    <text evidence="5">Belongs to the Prp family.</text>
</comment>
<dbReference type="GO" id="GO:0008234">
    <property type="term" value="F:cysteine-type peptidase activity"/>
    <property type="evidence" value="ECO:0007669"/>
    <property type="project" value="UniProtKB-KW"/>
</dbReference>
<dbReference type="Pfam" id="PF04327">
    <property type="entry name" value="Peptidase_Prp"/>
    <property type="match status" value="1"/>
</dbReference>
<dbReference type="PANTHER" id="PTHR39178">
    <property type="entry name" value="HYPOTHETICAL RIBOSOME-ASSOCIATED PROTEIN"/>
    <property type="match status" value="1"/>
</dbReference>
<dbReference type="GO" id="GO:0042254">
    <property type="term" value="P:ribosome biogenesis"/>
    <property type="evidence" value="ECO:0007669"/>
    <property type="project" value="UniProtKB-KW"/>
</dbReference>
<evidence type="ECO:0000256" key="3">
    <source>
        <dbReference type="ARBA" id="ARBA00022801"/>
    </source>
</evidence>
<keyword evidence="3" id="KW-0378">Hydrolase</keyword>
<reference evidence="7 8" key="1">
    <citation type="submission" date="2017-05" db="EMBL/GenBank/DDBJ databases">
        <title>Vagococcus spp. assemblies.</title>
        <authorList>
            <person name="Gulvik C.A."/>
        </authorList>
    </citation>
    <scope>NUCLEOTIDE SEQUENCE [LARGE SCALE GENOMIC DNA]</scope>
    <source>
        <strain evidence="7 8">NCFB 2497</strain>
    </source>
</reference>
<evidence type="ECO:0000256" key="2">
    <source>
        <dbReference type="ARBA" id="ARBA00022670"/>
    </source>
</evidence>
<dbReference type="RefSeq" id="WP_114289878.1">
    <property type="nucleotide sequence ID" value="NZ_CP081459.1"/>
</dbReference>
<name>A0A369AX83_9ENTE</name>
<evidence type="ECO:0000313" key="7">
    <source>
        <dbReference type="EMBL" id="RSU01302.1"/>
    </source>
</evidence>
<evidence type="ECO:0000313" key="8">
    <source>
        <dbReference type="Proteomes" id="UP000288197"/>
    </source>
</evidence>
<dbReference type="SUPFAM" id="SSF118010">
    <property type="entry name" value="TM1457-like"/>
    <property type="match status" value="1"/>
</dbReference>
<gene>
    <name evidence="7" type="ORF">CBF32_09165</name>
</gene>
<sequence length="108" mass="11950">MIKATFKQKENDEIISFEMTGHADFAEMGSDIVCAAASSLSINAVNSIEQLAGYQPIVEVEDGYLYIEPLSDLSGKQSEVTSILLNSLLIGLKDIEKEYNKYIRVKTI</sequence>
<keyword evidence="1" id="KW-0690">Ribosome biogenesis</keyword>
<accession>A0A369AX83</accession>
<evidence type="ECO:0000256" key="4">
    <source>
        <dbReference type="ARBA" id="ARBA00022807"/>
    </source>
</evidence>
<keyword evidence="2" id="KW-0645">Protease</keyword>
<dbReference type="CDD" id="cd16332">
    <property type="entry name" value="Prp-like"/>
    <property type="match status" value="1"/>
</dbReference>
<dbReference type="Gene3D" id="3.30.70.1490">
    <property type="entry name" value="Cysteine protease Prp"/>
    <property type="match status" value="1"/>
</dbReference>
<evidence type="ECO:0000256" key="6">
    <source>
        <dbReference type="ARBA" id="ARBA00044538"/>
    </source>
</evidence>
<evidence type="ECO:0000256" key="1">
    <source>
        <dbReference type="ARBA" id="ARBA00022517"/>
    </source>
</evidence>
<proteinExistence type="inferred from homology"/>
<protein>
    <recommendedName>
        <fullName evidence="6">Ribosomal processing cysteine protease Prp</fullName>
    </recommendedName>
</protein>
<comment type="caution">
    <text evidence="7">The sequence shown here is derived from an EMBL/GenBank/DDBJ whole genome shotgun (WGS) entry which is preliminary data.</text>
</comment>